<feature type="domain" description="DNA polymerase III beta sliding clamp N-terminal" evidence="11">
    <location>
        <begin position="1"/>
        <end position="127"/>
    </location>
</feature>
<comment type="function">
    <text evidence="10">Confers DNA tethering and processivity to DNA polymerases and other proteins. Acts as a clamp, forming a ring around DNA (a reaction catalyzed by the clamp-loading complex) which diffuses in an ATP-independent manner freely and bidirectionally along dsDNA. Initially characterized for its ability to contact the catalytic subunit of DNA polymerase III (Pol III), a complex, multichain enzyme responsible for most of the replicative synthesis in bacteria; Pol III exhibits 3'-5' exonuclease proofreading activity. The beta chain is required for initiation of replication as well as for processivity of DNA replication.</text>
</comment>
<dbReference type="InterPro" id="IPR046938">
    <property type="entry name" value="DNA_clamp_sf"/>
</dbReference>
<dbReference type="InterPro" id="IPR022634">
    <property type="entry name" value="DNA_polIII_beta_N"/>
</dbReference>
<keyword evidence="5 10" id="KW-0808">Transferase</keyword>
<evidence type="ECO:0000259" key="12">
    <source>
        <dbReference type="Pfam" id="PF02767"/>
    </source>
</evidence>
<dbReference type="GO" id="GO:0003887">
    <property type="term" value="F:DNA-directed DNA polymerase activity"/>
    <property type="evidence" value="ECO:0007669"/>
    <property type="project" value="UniProtKB-EC"/>
</dbReference>
<dbReference type="SUPFAM" id="SSF55979">
    <property type="entry name" value="DNA clamp"/>
    <property type="match status" value="3"/>
</dbReference>
<evidence type="ECO:0000256" key="5">
    <source>
        <dbReference type="ARBA" id="ARBA00022679"/>
    </source>
</evidence>
<evidence type="ECO:0000256" key="8">
    <source>
        <dbReference type="ARBA" id="ARBA00022932"/>
    </source>
</evidence>
<evidence type="ECO:0000256" key="2">
    <source>
        <dbReference type="ARBA" id="ARBA00010752"/>
    </source>
</evidence>
<dbReference type="PANTHER" id="PTHR30478">
    <property type="entry name" value="DNA POLYMERASE III SUBUNIT BETA"/>
    <property type="match status" value="1"/>
</dbReference>
<evidence type="ECO:0000256" key="6">
    <source>
        <dbReference type="ARBA" id="ARBA00022695"/>
    </source>
</evidence>
<reference evidence="14 15" key="1">
    <citation type="submission" date="2021-01" db="EMBL/GenBank/DDBJ databases">
        <title>Genomic Encyclopedia of Type Strains, Phase IV (KMG-IV): sequencing the most valuable type-strain genomes for metagenomic binning, comparative biology and taxonomic classification.</title>
        <authorList>
            <person name="Goeker M."/>
        </authorList>
    </citation>
    <scope>NUCLEOTIDE SEQUENCE [LARGE SCALE GENOMIC DNA]</scope>
    <source>
        <strain evidence="14 15">DSM 25540</strain>
    </source>
</reference>
<dbReference type="RefSeq" id="WP_204699335.1">
    <property type="nucleotide sequence ID" value="NZ_JAFBEC010000013.1"/>
</dbReference>
<proteinExistence type="inferred from homology"/>
<keyword evidence="9" id="KW-0238">DNA-binding</keyword>
<organism evidence="14 15">
    <name type="scientific">Geomicrobium sediminis</name>
    <dbReference type="NCBI Taxonomy" id="1347788"/>
    <lineage>
        <taxon>Bacteria</taxon>
        <taxon>Bacillati</taxon>
        <taxon>Bacillota</taxon>
        <taxon>Bacilli</taxon>
        <taxon>Bacillales</taxon>
        <taxon>Geomicrobium</taxon>
    </lineage>
</organism>
<dbReference type="Pfam" id="PF02768">
    <property type="entry name" value="DNA_pol3_beta_3"/>
    <property type="match status" value="1"/>
</dbReference>
<dbReference type="Gene3D" id="3.70.10.10">
    <property type="match status" value="1"/>
</dbReference>
<dbReference type="InterPro" id="IPR022635">
    <property type="entry name" value="DNA_polIII_beta_C"/>
</dbReference>
<evidence type="ECO:0000313" key="15">
    <source>
        <dbReference type="Proteomes" id="UP000741863"/>
    </source>
</evidence>
<comment type="subunit">
    <text evidence="10">Forms a ring-shaped head-to-tail homodimer around DNA.</text>
</comment>
<comment type="subcellular location">
    <subcellularLocation>
        <location evidence="1 10">Cytoplasm</location>
    </subcellularLocation>
</comment>
<feature type="domain" description="DNA polymerase III beta sliding clamp C-terminal" evidence="13">
    <location>
        <begin position="256"/>
        <end position="377"/>
    </location>
</feature>
<evidence type="ECO:0000259" key="13">
    <source>
        <dbReference type="Pfam" id="PF02768"/>
    </source>
</evidence>
<protein>
    <recommendedName>
        <fullName evidence="3 10">Beta sliding clamp</fullName>
    </recommendedName>
</protein>
<comment type="caution">
    <text evidence="14">The sequence shown here is derived from an EMBL/GenBank/DDBJ whole genome shotgun (WGS) entry which is preliminary data.</text>
</comment>
<evidence type="ECO:0000256" key="4">
    <source>
        <dbReference type="ARBA" id="ARBA00022490"/>
    </source>
</evidence>
<dbReference type="NCBIfam" id="TIGR00663">
    <property type="entry name" value="dnan"/>
    <property type="match status" value="1"/>
</dbReference>
<keyword evidence="15" id="KW-1185">Reference proteome</keyword>
<feature type="domain" description="DNA polymerase III beta sliding clamp central" evidence="12">
    <location>
        <begin position="137"/>
        <end position="251"/>
    </location>
</feature>
<evidence type="ECO:0000313" key="14">
    <source>
        <dbReference type="EMBL" id="MBM7634527.1"/>
    </source>
</evidence>
<dbReference type="Gene3D" id="3.10.150.10">
    <property type="entry name" value="DNA Polymerase III, subunit A, domain 2"/>
    <property type="match status" value="1"/>
</dbReference>
<dbReference type="Proteomes" id="UP000741863">
    <property type="component" value="Unassembled WGS sequence"/>
</dbReference>
<dbReference type="PIRSF" id="PIRSF000804">
    <property type="entry name" value="DNA_pol_III_b"/>
    <property type="match status" value="1"/>
</dbReference>
<dbReference type="EMBL" id="JAFBEC010000013">
    <property type="protein sequence ID" value="MBM7634527.1"/>
    <property type="molecule type" value="Genomic_DNA"/>
</dbReference>
<dbReference type="CDD" id="cd00140">
    <property type="entry name" value="beta_clamp"/>
    <property type="match status" value="1"/>
</dbReference>
<sequence>MHISIETDKFVTAVQYVSKAVSSRTTIPILTGIKIVATQEGVTLTGSDSDISIETFIPLGNEEREFMTVFEEGQLVLQERYFTDIVKKMPGETLTIQRDGQMAATIESDTVVFNLNGYDPDDYPKLPELPEEDQLILPQHLLKDMIRQTVFAVSNQETRPVLTGVNFDVEHLKLTATATDSHRLALRSASFDGDEELSFTNIIIPGKSLVELSRILKDDETPVTIVITSTQVLFKMENLLFFSRLLDGKFPLTNNMIPTNGKTTMELSTKKLNQALDRAMLLSREAKNNVIHMKASTGGQVEITSVSAEAGKVQEQLHANHFEGEELRIAFNGKNISDALKVIDSETISIMFTGSMSPFVVRPTDHDQMTHLFSPVRTN</sequence>
<dbReference type="PANTHER" id="PTHR30478:SF0">
    <property type="entry name" value="BETA SLIDING CLAMP"/>
    <property type="match status" value="1"/>
</dbReference>
<gene>
    <name evidence="14" type="ORF">JOD17_003646</name>
</gene>
<keyword evidence="4 10" id="KW-0963">Cytoplasm</keyword>
<keyword evidence="8 10" id="KW-0239">DNA-directed DNA polymerase</keyword>
<dbReference type="SMART" id="SM00480">
    <property type="entry name" value="POL3Bc"/>
    <property type="match status" value="1"/>
</dbReference>
<comment type="similarity">
    <text evidence="2 10">Belongs to the beta sliding clamp family.</text>
</comment>
<dbReference type="InterPro" id="IPR001001">
    <property type="entry name" value="DNA_polIII_beta"/>
</dbReference>
<evidence type="ECO:0000256" key="10">
    <source>
        <dbReference type="PIRNR" id="PIRNR000804"/>
    </source>
</evidence>
<evidence type="ECO:0000259" key="11">
    <source>
        <dbReference type="Pfam" id="PF00712"/>
    </source>
</evidence>
<evidence type="ECO:0000256" key="9">
    <source>
        <dbReference type="ARBA" id="ARBA00023125"/>
    </source>
</evidence>
<evidence type="ECO:0000256" key="7">
    <source>
        <dbReference type="ARBA" id="ARBA00022705"/>
    </source>
</evidence>
<evidence type="ECO:0000256" key="1">
    <source>
        <dbReference type="ARBA" id="ARBA00004496"/>
    </source>
</evidence>
<evidence type="ECO:0000256" key="3">
    <source>
        <dbReference type="ARBA" id="ARBA00021035"/>
    </source>
</evidence>
<name>A0ABS2PGY6_9BACL</name>
<dbReference type="InterPro" id="IPR022637">
    <property type="entry name" value="DNA_polIII_beta_cen"/>
</dbReference>
<keyword evidence="7 10" id="KW-0235">DNA replication</keyword>
<dbReference type="Pfam" id="PF00712">
    <property type="entry name" value="DNA_pol3_beta"/>
    <property type="match status" value="1"/>
</dbReference>
<dbReference type="Pfam" id="PF02767">
    <property type="entry name" value="DNA_pol3_beta_2"/>
    <property type="match status" value="1"/>
</dbReference>
<accession>A0ABS2PGY6</accession>
<keyword evidence="6 10" id="KW-0548">Nucleotidyltransferase</keyword>